<name>A0A1D1VFN0_RAMVA</name>
<dbReference type="AlphaFoldDB" id="A0A1D1VFN0"/>
<sequence length="676" mass="74714">MDTIDSVHIEKVDDADPVPRRVSFQQQKSLAERTRAKLSVNPKLISLKLCMLFFLGGMTSLLPFLTIHMKSIGLTLTEIAVIYAVLPFVSFVGPPVGGAIADKVGNYKLVFVIYAFLNAITHLLIWFAVPSALPTILSSKADLPLLNLHVPCGSSYLNSSISMTGLTFNDSCKFEPYARNGFNLRFRQCLSHCGAQEQPRICLIGPSGEQPTDCWPVTDFEKRHLSNGAMQVKNKSFLMANFSAEEGQPVSHLACLLPSTTKKCSVTCTVESDQQVMCQTKVPAKNRSTMLALYVIFRFLAGITLNTFGPMLDAIAFTMAKQHRGDLGFQRMFSLIGMAAFPPVSGYFVGLASRNNGFQDFSPAFYFFGTCFILGGLIALTFDLKAKIPKEEIAKNAAKILRRPRVFVFVVMMFLTGCMWGFLENYLFIFMEELGSPKWLLGMTNTVSSLSAIPVVASSIFLIKHIGNANLIILACILFGSRFLAYSFIYNPYHILPVEVLESFTTSLLWVVSSVYCGKIAPDYLATVQGIVGAAHAAVGRGVGSLIGGVMFEHFKPRRSYQIWAGFCFSVALLYAIVQYAFLRKRSSRPKIRPSLPEIKEEEPEMDGEYPLSTEDEKGLEEAAEVDAMLIKSSAGNAYMPLDRLRATVEDQSSDLKVTNGHAIYRPKREAIDPVV</sequence>
<evidence type="ECO:0000256" key="5">
    <source>
        <dbReference type="ARBA" id="ARBA00023136"/>
    </source>
</evidence>
<reference evidence="9 10" key="1">
    <citation type="journal article" date="2016" name="Nat. Commun.">
        <title>Extremotolerant tardigrade genome and improved radiotolerance of human cultured cells by tardigrade-unique protein.</title>
        <authorList>
            <person name="Hashimoto T."/>
            <person name="Horikawa D.D."/>
            <person name="Saito Y."/>
            <person name="Kuwahara H."/>
            <person name="Kozuka-Hata H."/>
            <person name="Shin-I T."/>
            <person name="Minakuchi Y."/>
            <person name="Ohishi K."/>
            <person name="Motoyama A."/>
            <person name="Aizu T."/>
            <person name="Enomoto A."/>
            <person name="Kondo K."/>
            <person name="Tanaka S."/>
            <person name="Hara Y."/>
            <person name="Koshikawa S."/>
            <person name="Sagara H."/>
            <person name="Miura T."/>
            <person name="Yokobori S."/>
            <person name="Miyagawa K."/>
            <person name="Suzuki Y."/>
            <person name="Kubo T."/>
            <person name="Oyama M."/>
            <person name="Kohara Y."/>
            <person name="Fujiyama A."/>
            <person name="Arakawa K."/>
            <person name="Katayama T."/>
            <person name="Toyoda A."/>
            <person name="Kunieda T."/>
        </authorList>
    </citation>
    <scope>NUCLEOTIDE SEQUENCE [LARGE SCALE GENOMIC DNA]</scope>
    <source>
        <strain evidence="9 10">YOKOZUNA-1</strain>
    </source>
</reference>
<feature type="transmembrane region" description="Helical" evidence="7">
    <location>
        <begin position="443"/>
        <end position="463"/>
    </location>
</feature>
<protein>
    <recommendedName>
        <fullName evidence="8">Major facilitator superfamily associated domain-containing protein</fullName>
    </recommendedName>
</protein>
<comment type="similarity">
    <text evidence="2">Belongs to the major facilitator superfamily. MFSD6 family.</text>
</comment>
<comment type="subcellular location">
    <subcellularLocation>
        <location evidence="1">Membrane</location>
        <topology evidence="1">Multi-pass membrane protein</topology>
    </subcellularLocation>
</comment>
<keyword evidence="10" id="KW-1185">Reference proteome</keyword>
<feature type="transmembrane region" description="Helical" evidence="7">
    <location>
        <begin position="561"/>
        <end position="583"/>
    </location>
</feature>
<dbReference type="PANTHER" id="PTHR16172">
    <property type="entry name" value="MAJOR FACILITATOR SUPERFAMILY DOMAIN-CONTAINING PROTEIN 6-LIKE"/>
    <property type="match status" value="1"/>
</dbReference>
<gene>
    <name evidence="9" type="primary">RvY_09696-1</name>
    <name evidence="9" type="synonym">RvY_09696.1</name>
    <name evidence="9" type="ORF">RvY_09696</name>
</gene>
<feature type="transmembrane region" description="Helical" evidence="7">
    <location>
        <begin position="333"/>
        <end position="352"/>
    </location>
</feature>
<evidence type="ECO:0000313" key="9">
    <source>
        <dbReference type="EMBL" id="GAU98567.1"/>
    </source>
</evidence>
<dbReference type="EMBL" id="BDGG01000004">
    <property type="protein sequence ID" value="GAU98567.1"/>
    <property type="molecule type" value="Genomic_DNA"/>
</dbReference>
<evidence type="ECO:0000256" key="6">
    <source>
        <dbReference type="SAM" id="MobiDB-lite"/>
    </source>
</evidence>
<feature type="transmembrane region" description="Helical" evidence="7">
    <location>
        <begin position="405"/>
        <end position="423"/>
    </location>
</feature>
<feature type="transmembrane region" description="Helical" evidence="7">
    <location>
        <begin position="109"/>
        <end position="129"/>
    </location>
</feature>
<feature type="transmembrane region" description="Helical" evidence="7">
    <location>
        <begin position="364"/>
        <end position="384"/>
    </location>
</feature>
<evidence type="ECO:0000256" key="3">
    <source>
        <dbReference type="ARBA" id="ARBA00022692"/>
    </source>
</evidence>
<keyword evidence="5 7" id="KW-0472">Membrane</keyword>
<feature type="transmembrane region" description="Helical" evidence="7">
    <location>
        <begin position="79"/>
        <end position="97"/>
    </location>
</feature>
<dbReference type="Gene3D" id="1.20.1250.20">
    <property type="entry name" value="MFS general substrate transporter like domains"/>
    <property type="match status" value="3"/>
</dbReference>
<organism evidence="9 10">
    <name type="scientific">Ramazzottius varieornatus</name>
    <name type="common">Water bear</name>
    <name type="synonym">Tardigrade</name>
    <dbReference type="NCBI Taxonomy" id="947166"/>
    <lineage>
        <taxon>Eukaryota</taxon>
        <taxon>Metazoa</taxon>
        <taxon>Ecdysozoa</taxon>
        <taxon>Tardigrada</taxon>
        <taxon>Eutardigrada</taxon>
        <taxon>Parachela</taxon>
        <taxon>Hypsibioidea</taxon>
        <taxon>Ramazzottiidae</taxon>
        <taxon>Ramazzottius</taxon>
    </lineage>
</organism>
<evidence type="ECO:0000256" key="1">
    <source>
        <dbReference type="ARBA" id="ARBA00004141"/>
    </source>
</evidence>
<evidence type="ECO:0000256" key="4">
    <source>
        <dbReference type="ARBA" id="ARBA00022989"/>
    </source>
</evidence>
<dbReference type="GO" id="GO:0016020">
    <property type="term" value="C:membrane"/>
    <property type="evidence" value="ECO:0007669"/>
    <property type="project" value="UniProtKB-SubCell"/>
</dbReference>
<proteinExistence type="inferred from homology"/>
<feature type="transmembrane region" description="Helical" evidence="7">
    <location>
        <begin position="45"/>
        <end position="67"/>
    </location>
</feature>
<dbReference type="PANTHER" id="PTHR16172:SF41">
    <property type="entry name" value="MAJOR FACILITATOR SUPERFAMILY DOMAIN-CONTAINING PROTEIN 6-LIKE"/>
    <property type="match status" value="1"/>
</dbReference>
<comment type="caution">
    <text evidence="9">The sequence shown here is derived from an EMBL/GenBank/DDBJ whole genome shotgun (WGS) entry which is preliminary data.</text>
</comment>
<accession>A0A1D1VFN0</accession>
<dbReference type="STRING" id="947166.A0A1D1VFN0"/>
<feature type="region of interest" description="Disordered" evidence="6">
    <location>
        <begin position="594"/>
        <end position="613"/>
    </location>
</feature>
<keyword evidence="4 7" id="KW-1133">Transmembrane helix</keyword>
<dbReference type="InterPro" id="IPR024989">
    <property type="entry name" value="MFS_assoc_dom"/>
</dbReference>
<feature type="domain" description="Major facilitator superfamily associated" evidence="8">
    <location>
        <begin position="44"/>
        <end position="562"/>
    </location>
</feature>
<feature type="transmembrane region" description="Helical" evidence="7">
    <location>
        <begin position="291"/>
        <end position="312"/>
    </location>
</feature>
<dbReference type="InterPro" id="IPR036259">
    <property type="entry name" value="MFS_trans_sf"/>
</dbReference>
<dbReference type="Pfam" id="PF12832">
    <property type="entry name" value="MFS_1_like"/>
    <property type="match status" value="1"/>
</dbReference>
<feature type="transmembrane region" description="Helical" evidence="7">
    <location>
        <begin position="470"/>
        <end position="489"/>
    </location>
</feature>
<evidence type="ECO:0000256" key="2">
    <source>
        <dbReference type="ARBA" id="ARBA00005241"/>
    </source>
</evidence>
<evidence type="ECO:0000259" key="8">
    <source>
        <dbReference type="Pfam" id="PF12832"/>
    </source>
</evidence>
<dbReference type="OrthoDB" id="10056177at2759"/>
<dbReference type="SUPFAM" id="SSF103473">
    <property type="entry name" value="MFS general substrate transporter"/>
    <property type="match status" value="1"/>
</dbReference>
<dbReference type="InterPro" id="IPR051717">
    <property type="entry name" value="MFS_MFSD6"/>
</dbReference>
<evidence type="ECO:0000313" key="10">
    <source>
        <dbReference type="Proteomes" id="UP000186922"/>
    </source>
</evidence>
<keyword evidence="3 7" id="KW-0812">Transmembrane</keyword>
<dbReference type="Proteomes" id="UP000186922">
    <property type="component" value="Unassembled WGS sequence"/>
</dbReference>
<evidence type="ECO:0000256" key="7">
    <source>
        <dbReference type="SAM" id="Phobius"/>
    </source>
</evidence>